<dbReference type="PROSITE" id="PS51833">
    <property type="entry name" value="HDOD"/>
    <property type="match status" value="1"/>
</dbReference>
<dbReference type="CDD" id="cd00077">
    <property type="entry name" value="HDc"/>
    <property type="match status" value="1"/>
</dbReference>
<dbReference type="RefSeq" id="WP_238375935.1">
    <property type="nucleotide sequence ID" value="NZ_FOFO01000021.1"/>
</dbReference>
<accession>A0A1H9EFV1</accession>
<sequence length="288" mass="32202">MNPHSASPKEIVDTFIDDLRRDLRNNGIYIPTLPDIAVQALFAINQDDSSIDQITAVVARDTAMAARLIRYANSPVYRGLSRCVTIKSAITRLGLEKARNVVLVLAMKDVFSSEHEHIRDRIEHLWRHSVEVAVLSFLLAGQHRHLEQEIALLAGLVHDVGVIPILNKAKDVEVIVENEKYLAMITQSLHMSVGRAVLKAWNFDPQLVEVAAEHDNLTRNPGPDTPIDYVDIVQAANIESYQSTRHHLAQVDRLNVPALIRLGCTPADPNLHWDSSQDDMKQVSLIFG</sequence>
<dbReference type="AlphaFoldDB" id="A0A1H9EFV1"/>
<dbReference type="STRING" id="867345.SAMN05421693_12145"/>
<name>A0A1H9EFV1_9GAMM</name>
<dbReference type="Gene3D" id="1.10.3210.10">
    <property type="entry name" value="Hypothetical protein af1432"/>
    <property type="match status" value="1"/>
</dbReference>
<dbReference type="SMART" id="SM00471">
    <property type="entry name" value="HDc"/>
    <property type="match status" value="1"/>
</dbReference>
<dbReference type="InterPro" id="IPR013976">
    <property type="entry name" value="HDOD"/>
</dbReference>
<evidence type="ECO:0000313" key="2">
    <source>
        <dbReference type="EMBL" id="SEQ24133.1"/>
    </source>
</evidence>
<dbReference type="Proteomes" id="UP000199496">
    <property type="component" value="Unassembled WGS sequence"/>
</dbReference>
<evidence type="ECO:0000313" key="3">
    <source>
        <dbReference type="Proteomes" id="UP000199496"/>
    </source>
</evidence>
<protein>
    <submittedName>
        <fullName evidence="2">HD-like signal output (HDOD) domain, no enzymatic activity</fullName>
    </submittedName>
</protein>
<dbReference type="Pfam" id="PF08668">
    <property type="entry name" value="HDOD"/>
    <property type="match status" value="1"/>
</dbReference>
<feature type="domain" description="HDOD" evidence="1">
    <location>
        <begin position="30"/>
        <end position="217"/>
    </location>
</feature>
<gene>
    <name evidence="2" type="ORF">SAMN05421693_12145</name>
</gene>
<dbReference type="InterPro" id="IPR003607">
    <property type="entry name" value="HD/PDEase_dom"/>
</dbReference>
<dbReference type="InterPro" id="IPR052340">
    <property type="entry name" value="RNase_Y/CdgJ"/>
</dbReference>
<dbReference type="EMBL" id="FOFO01000021">
    <property type="protein sequence ID" value="SEQ24133.1"/>
    <property type="molecule type" value="Genomic_DNA"/>
</dbReference>
<dbReference type="SUPFAM" id="SSF109604">
    <property type="entry name" value="HD-domain/PDEase-like"/>
    <property type="match status" value="1"/>
</dbReference>
<proteinExistence type="predicted"/>
<reference evidence="2 3" key="1">
    <citation type="submission" date="2016-10" db="EMBL/GenBank/DDBJ databases">
        <authorList>
            <person name="de Groot N.N."/>
        </authorList>
    </citation>
    <scope>NUCLEOTIDE SEQUENCE [LARGE SCALE GENOMIC DNA]</scope>
    <source>
        <strain evidence="2 3">B7-7</strain>
    </source>
</reference>
<evidence type="ECO:0000259" key="1">
    <source>
        <dbReference type="PROSITE" id="PS51833"/>
    </source>
</evidence>
<keyword evidence="3" id="KW-1185">Reference proteome</keyword>
<dbReference type="PANTHER" id="PTHR33525">
    <property type="match status" value="1"/>
</dbReference>
<organism evidence="2 3">
    <name type="scientific">Ectothiorhodospira magna</name>
    <dbReference type="NCBI Taxonomy" id="867345"/>
    <lineage>
        <taxon>Bacteria</taxon>
        <taxon>Pseudomonadati</taxon>
        <taxon>Pseudomonadota</taxon>
        <taxon>Gammaproteobacteria</taxon>
        <taxon>Chromatiales</taxon>
        <taxon>Ectothiorhodospiraceae</taxon>
        <taxon>Ectothiorhodospira</taxon>
    </lineage>
</organism>
<dbReference type="PANTHER" id="PTHR33525:SF3">
    <property type="entry name" value="RIBONUCLEASE Y"/>
    <property type="match status" value="1"/>
</dbReference>